<accession>A0ABS4T5V7</accession>
<organism evidence="3 4">
    <name type="scientific">Kibdelosporangium banguiense</name>
    <dbReference type="NCBI Taxonomy" id="1365924"/>
    <lineage>
        <taxon>Bacteria</taxon>
        <taxon>Bacillati</taxon>
        <taxon>Actinomycetota</taxon>
        <taxon>Actinomycetes</taxon>
        <taxon>Pseudonocardiales</taxon>
        <taxon>Pseudonocardiaceae</taxon>
        <taxon>Kibdelosporangium</taxon>
    </lineage>
</organism>
<dbReference type="Gene3D" id="1.10.260.40">
    <property type="entry name" value="lambda repressor-like DNA-binding domains"/>
    <property type="match status" value="1"/>
</dbReference>
<evidence type="ECO:0000313" key="4">
    <source>
        <dbReference type="Proteomes" id="UP001519332"/>
    </source>
</evidence>
<dbReference type="SUPFAM" id="SSF47413">
    <property type="entry name" value="lambda repressor-like DNA-binding domains"/>
    <property type="match status" value="1"/>
</dbReference>
<evidence type="ECO:0000259" key="2">
    <source>
        <dbReference type="PROSITE" id="PS50943"/>
    </source>
</evidence>
<dbReference type="InterPro" id="IPR010982">
    <property type="entry name" value="Lambda_DNA-bd_dom_sf"/>
</dbReference>
<dbReference type="SMART" id="SM00530">
    <property type="entry name" value="HTH_XRE"/>
    <property type="match status" value="1"/>
</dbReference>
<proteinExistence type="predicted"/>
<dbReference type="EMBL" id="JAGINW010000001">
    <property type="protein sequence ID" value="MBP2319848.1"/>
    <property type="molecule type" value="Genomic_DNA"/>
</dbReference>
<dbReference type="Pfam" id="PF13560">
    <property type="entry name" value="HTH_31"/>
    <property type="match status" value="1"/>
</dbReference>
<gene>
    <name evidence="3" type="ORF">JOF56_000233</name>
</gene>
<reference evidence="3 4" key="1">
    <citation type="submission" date="2021-03" db="EMBL/GenBank/DDBJ databases">
        <title>Sequencing the genomes of 1000 actinobacteria strains.</title>
        <authorList>
            <person name="Klenk H.-P."/>
        </authorList>
    </citation>
    <scope>NUCLEOTIDE SEQUENCE [LARGE SCALE GENOMIC DNA]</scope>
    <source>
        <strain evidence="3 4">DSM 46670</strain>
    </source>
</reference>
<feature type="domain" description="HTH cro/C1-type" evidence="2">
    <location>
        <begin position="15"/>
        <end position="50"/>
    </location>
</feature>
<dbReference type="RefSeq" id="WP_209633503.1">
    <property type="nucleotide sequence ID" value="NZ_JAGINW010000001.1"/>
</dbReference>
<dbReference type="CDD" id="cd00093">
    <property type="entry name" value="HTH_XRE"/>
    <property type="match status" value="1"/>
</dbReference>
<sequence length="96" mass="10546">MARSPLALPFSGARLRIWRERAGLTQQALADKCGLSRFQISRWETGEAKPEPGSLEPLVRGLAEALGRPAGTENPFKLDDLLDAPSYPKEPPHRSP</sequence>
<evidence type="ECO:0000313" key="3">
    <source>
        <dbReference type="EMBL" id="MBP2319848.1"/>
    </source>
</evidence>
<name>A0ABS4T5V7_9PSEU</name>
<comment type="caution">
    <text evidence="3">The sequence shown here is derived from an EMBL/GenBank/DDBJ whole genome shotgun (WGS) entry which is preliminary data.</text>
</comment>
<feature type="region of interest" description="Disordered" evidence="1">
    <location>
        <begin position="69"/>
        <end position="96"/>
    </location>
</feature>
<dbReference type="PROSITE" id="PS50943">
    <property type="entry name" value="HTH_CROC1"/>
    <property type="match status" value="1"/>
</dbReference>
<protein>
    <submittedName>
        <fullName evidence="3">Transcriptional regulator with XRE-family HTH domain</fullName>
    </submittedName>
</protein>
<dbReference type="InterPro" id="IPR001387">
    <property type="entry name" value="Cro/C1-type_HTH"/>
</dbReference>
<keyword evidence="4" id="KW-1185">Reference proteome</keyword>
<evidence type="ECO:0000256" key="1">
    <source>
        <dbReference type="SAM" id="MobiDB-lite"/>
    </source>
</evidence>
<dbReference type="Proteomes" id="UP001519332">
    <property type="component" value="Unassembled WGS sequence"/>
</dbReference>